<feature type="transmembrane region" description="Helical" evidence="1">
    <location>
        <begin position="60"/>
        <end position="81"/>
    </location>
</feature>
<evidence type="ECO:0000313" key="2">
    <source>
        <dbReference type="EMBL" id="KAE8348254.1"/>
    </source>
</evidence>
<evidence type="ECO:0000313" key="3">
    <source>
        <dbReference type="Proteomes" id="UP000327118"/>
    </source>
</evidence>
<keyword evidence="1" id="KW-1133">Transmembrane helix</keyword>
<dbReference type="AlphaFoldDB" id="A0A5N6YRX0"/>
<accession>A0A5N6YRX0</accession>
<dbReference type="Proteomes" id="UP000327118">
    <property type="component" value="Unassembled WGS sequence"/>
</dbReference>
<dbReference type="EMBL" id="ML739608">
    <property type="protein sequence ID" value="KAE8348254.1"/>
    <property type="molecule type" value="Genomic_DNA"/>
</dbReference>
<keyword evidence="1" id="KW-0812">Transmembrane</keyword>
<proteinExistence type="predicted"/>
<name>A0A5N6YRX0_9EURO</name>
<sequence>MNGVIVQAPTFVPGLKVYRAGFHEFMAQRLFGLSSFGQGSWVFSGKLCGRYSSSTILQHAGLLFIFFPSSFIVMYSCPMFIYTDFENTMFAINIYPNVH</sequence>
<reference evidence="3" key="1">
    <citation type="submission" date="2019-04" db="EMBL/GenBank/DDBJ databases">
        <title>Friends and foes A comparative genomics studyof 23 Aspergillus species from section Flavi.</title>
        <authorList>
            <consortium name="DOE Joint Genome Institute"/>
            <person name="Kjaerbolling I."/>
            <person name="Vesth T."/>
            <person name="Frisvad J.C."/>
            <person name="Nybo J.L."/>
            <person name="Theobald S."/>
            <person name="Kildgaard S."/>
            <person name="Isbrandt T."/>
            <person name="Kuo A."/>
            <person name="Sato A."/>
            <person name="Lyhne E.K."/>
            <person name="Kogle M.E."/>
            <person name="Wiebenga A."/>
            <person name="Kun R.S."/>
            <person name="Lubbers R.J."/>
            <person name="Makela M.R."/>
            <person name="Barry K."/>
            <person name="Chovatia M."/>
            <person name="Clum A."/>
            <person name="Daum C."/>
            <person name="Haridas S."/>
            <person name="He G."/>
            <person name="LaButti K."/>
            <person name="Lipzen A."/>
            <person name="Mondo S."/>
            <person name="Riley R."/>
            <person name="Salamov A."/>
            <person name="Simmons B.A."/>
            <person name="Magnuson J.K."/>
            <person name="Henrissat B."/>
            <person name="Mortensen U.H."/>
            <person name="Larsen T.O."/>
            <person name="Devries R.P."/>
            <person name="Grigoriev I.V."/>
            <person name="Machida M."/>
            <person name="Baker S.E."/>
            <person name="Andersen M.R."/>
        </authorList>
    </citation>
    <scope>NUCLEOTIDE SEQUENCE [LARGE SCALE GENOMIC DNA]</scope>
    <source>
        <strain evidence="3">CBS 553.77</strain>
    </source>
</reference>
<gene>
    <name evidence="2" type="ORF">BDV28DRAFT_100977</name>
</gene>
<protein>
    <submittedName>
        <fullName evidence="2">Uncharacterized protein</fullName>
    </submittedName>
</protein>
<organism evidence="2 3">
    <name type="scientific">Aspergillus coremiiformis</name>
    <dbReference type="NCBI Taxonomy" id="138285"/>
    <lineage>
        <taxon>Eukaryota</taxon>
        <taxon>Fungi</taxon>
        <taxon>Dikarya</taxon>
        <taxon>Ascomycota</taxon>
        <taxon>Pezizomycotina</taxon>
        <taxon>Eurotiomycetes</taxon>
        <taxon>Eurotiomycetidae</taxon>
        <taxon>Eurotiales</taxon>
        <taxon>Aspergillaceae</taxon>
        <taxon>Aspergillus</taxon>
        <taxon>Aspergillus subgen. Circumdati</taxon>
    </lineage>
</organism>
<keyword evidence="1" id="KW-0472">Membrane</keyword>
<keyword evidence="3" id="KW-1185">Reference proteome</keyword>
<evidence type="ECO:0000256" key="1">
    <source>
        <dbReference type="SAM" id="Phobius"/>
    </source>
</evidence>